<dbReference type="Proteomes" id="UP000515514">
    <property type="component" value="Chromosome"/>
</dbReference>
<evidence type="ECO:0000313" key="8">
    <source>
        <dbReference type="EMBL" id="QNJ97794.1"/>
    </source>
</evidence>
<proteinExistence type="predicted"/>
<evidence type="ECO:0000256" key="3">
    <source>
        <dbReference type="ARBA" id="ARBA00022692"/>
    </source>
</evidence>
<dbReference type="SUPFAM" id="SSF82866">
    <property type="entry name" value="Multidrug efflux transporter AcrB transmembrane domain"/>
    <property type="match status" value="2"/>
</dbReference>
<feature type="transmembrane region" description="Helical" evidence="6">
    <location>
        <begin position="387"/>
        <end position="410"/>
    </location>
</feature>
<feature type="transmembrane region" description="Helical" evidence="6">
    <location>
        <begin position="295"/>
        <end position="315"/>
    </location>
</feature>
<evidence type="ECO:0000256" key="6">
    <source>
        <dbReference type="SAM" id="Phobius"/>
    </source>
</evidence>
<dbReference type="Pfam" id="PF03176">
    <property type="entry name" value="MMPL"/>
    <property type="match status" value="2"/>
</dbReference>
<gene>
    <name evidence="8" type="ORF">ALE3EI_1229</name>
</gene>
<dbReference type="RefSeq" id="WP_186991996.1">
    <property type="nucleotide sequence ID" value="NZ_CP052909.1"/>
</dbReference>
<protein>
    <submittedName>
        <fullName evidence="8">Membrane protein, inferred for ABFAE pathway</fullName>
    </submittedName>
</protein>
<evidence type="ECO:0000256" key="2">
    <source>
        <dbReference type="ARBA" id="ARBA00022475"/>
    </source>
</evidence>
<keyword evidence="2" id="KW-1003">Cell membrane</keyword>
<dbReference type="KEGG" id="alti:ALE3EI_1229"/>
<comment type="subcellular location">
    <subcellularLocation>
        <location evidence="1">Cell membrane</location>
        <topology evidence="1">Multi-pass membrane protein</topology>
    </subcellularLocation>
</comment>
<feature type="transmembrane region" description="Helical" evidence="6">
    <location>
        <begin position="751"/>
        <end position="769"/>
    </location>
</feature>
<evidence type="ECO:0000313" key="9">
    <source>
        <dbReference type="Proteomes" id="UP000515514"/>
    </source>
</evidence>
<sequence>MDRVFISFHNYFRKRRLLFFAGLFAVFMILLWGASKVEFDEDISKLIPSSAQNEKLQQIIESAAFSDRIIIHLQRTSEGSVQDLTNYAEKLLDSLRNNSGDLIAKIQGEVAEENMLETLDFIFQNIPQFLSKYDFDRLSRKLNQDSIENLVATNYKTLVSPSGIIAKKTIVRDPLGLSPTGLKKLKKLGSGDIFDVRNGFLVSKDERHLLLFVSPKYKSSETEKNEALVDMLFTIRNNLQAAYQDRVSTQYYGGAIIGVENARQIKKDIQYTVGIALLILILLFIFFYRKLVLPIILFTPTLVGGLLAVFCLSVLRTEISAISLGIGSVLIGVTLDYSLHILTHIRNHESVTRVLVQVSRPIVMSSLTTALAFLCLLFVDSRALQDLGIFAAISVLGAAIVALLFIPLTYRVHNKEAVKRTFIDRLAAYHFHKNKALTAALILLIVSSVFTYTMVGFNKDIAQLNYTSEEIRQAEIGLDELLNTSSKSVYVVAHGGDLQQALEANDSVFKILQLLDRQNEILSFNSVGALVASEVQQRDRISAWEKFWTPLRKEQIKNDLIKSGAAYGFKPTTHNEFYQLLDADFTPVSLDDYKALGLIDIDDFIRIDSEMSTVTSLVKVSEENLPKVKSHFIDIDHATLIDRVEINETLLGSLQHDFNRLLLYCSILIVFLLLLYFRNWKLWLVTAIPIGMTWLVTVGLMGLLQIDFNVFNVIICSFIFGLGVDYSIFITNGLILEHKTQLPALATHKTSILLSVITTILGVGVLIFAKHPALYSISIVTVIGIISALLIALTLQPILFNLLIFNSEKKTPL</sequence>
<evidence type="ECO:0000256" key="5">
    <source>
        <dbReference type="ARBA" id="ARBA00023136"/>
    </source>
</evidence>
<keyword evidence="5 6" id="KW-0472">Membrane</keyword>
<feature type="transmembrane region" description="Helical" evidence="6">
    <location>
        <begin position="775"/>
        <end position="804"/>
    </location>
</feature>
<dbReference type="PANTHER" id="PTHR33406:SF13">
    <property type="entry name" value="MEMBRANE PROTEIN YDFJ"/>
    <property type="match status" value="1"/>
</dbReference>
<dbReference type="AlphaFoldDB" id="A0A7G8PTX8"/>
<evidence type="ECO:0000259" key="7">
    <source>
        <dbReference type="Pfam" id="PF03176"/>
    </source>
</evidence>
<feature type="transmembrane region" description="Helical" evidence="6">
    <location>
        <begin position="362"/>
        <end position="381"/>
    </location>
</feature>
<dbReference type="EMBL" id="CP052909">
    <property type="protein sequence ID" value="QNJ97794.1"/>
    <property type="molecule type" value="Genomic_DNA"/>
</dbReference>
<feature type="domain" description="Membrane transport protein MMPL" evidence="7">
    <location>
        <begin position="48"/>
        <end position="407"/>
    </location>
</feature>
<keyword evidence="9" id="KW-1185">Reference proteome</keyword>
<feature type="transmembrane region" description="Helical" evidence="6">
    <location>
        <begin position="682"/>
        <end position="704"/>
    </location>
</feature>
<feature type="transmembrane region" description="Helical" evidence="6">
    <location>
        <begin position="269"/>
        <end position="288"/>
    </location>
</feature>
<reference evidence="8 9" key="1">
    <citation type="submission" date="2020-04" db="EMBL/GenBank/DDBJ databases">
        <title>Genome sequence of Altibacter aquimarinus strain ALE3EI.</title>
        <authorList>
            <person name="Oh H.-M."/>
            <person name="Jang D."/>
        </authorList>
    </citation>
    <scope>NUCLEOTIDE SEQUENCE [LARGE SCALE GENOMIC DNA]</scope>
    <source>
        <strain evidence="8 9">ALE3EI</strain>
    </source>
</reference>
<dbReference type="GO" id="GO:0005886">
    <property type="term" value="C:plasma membrane"/>
    <property type="evidence" value="ECO:0007669"/>
    <property type="project" value="UniProtKB-SubCell"/>
</dbReference>
<evidence type="ECO:0000256" key="4">
    <source>
        <dbReference type="ARBA" id="ARBA00022989"/>
    </source>
</evidence>
<feature type="domain" description="Membrane transport protein MMPL" evidence="7">
    <location>
        <begin position="656"/>
        <end position="802"/>
    </location>
</feature>
<dbReference type="InterPro" id="IPR050545">
    <property type="entry name" value="Mycobact_MmpL"/>
</dbReference>
<organism evidence="8 9">
    <name type="scientific">Constantimarinum furrinae</name>
    <dbReference type="NCBI Taxonomy" id="2562285"/>
    <lineage>
        <taxon>Bacteria</taxon>
        <taxon>Pseudomonadati</taxon>
        <taxon>Bacteroidota</taxon>
        <taxon>Flavobacteriia</taxon>
        <taxon>Flavobacteriales</taxon>
        <taxon>Flavobacteriaceae</taxon>
        <taxon>Altibacter/Constantimarinum group</taxon>
        <taxon>Constantimarinum</taxon>
    </lineage>
</organism>
<evidence type="ECO:0000256" key="1">
    <source>
        <dbReference type="ARBA" id="ARBA00004651"/>
    </source>
</evidence>
<keyword evidence="3 6" id="KW-0812">Transmembrane</keyword>
<dbReference type="InterPro" id="IPR004869">
    <property type="entry name" value="MMPL_dom"/>
</dbReference>
<feature type="transmembrane region" description="Helical" evidence="6">
    <location>
        <begin position="321"/>
        <end position="342"/>
    </location>
</feature>
<dbReference type="PANTHER" id="PTHR33406">
    <property type="entry name" value="MEMBRANE PROTEIN MJ1562-RELATED"/>
    <property type="match status" value="1"/>
</dbReference>
<dbReference type="Gene3D" id="1.20.1640.10">
    <property type="entry name" value="Multidrug efflux transporter AcrB transmembrane domain"/>
    <property type="match status" value="2"/>
</dbReference>
<accession>A0A7G8PTX8</accession>
<feature type="transmembrane region" description="Helical" evidence="6">
    <location>
        <begin position="710"/>
        <end position="730"/>
    </location>
</feature>
<name>A0A7G8PTX8_9FLAO</name>
<keyword evidence="4 6" id="KW-1133">Transmembrane helix</keyword>
<feature type="transmembrane region" description="Helical" evidence="6">
    <location>
        <begin position="436"/>
        <end position="455"/>
    </location>
</feature>
<feature type="transmembrane region" description="Helical" evidence="6">
    <location>
        <begin position="661"/>
        <end position="677"/>
    </location>
</feature>